<evidence type="ECO:0000256" key="7">
    <source>
        <dbReference type="SAM" id="MobiDB-lite"/>
    </source>
</evidence>
<dbReference type="GO" id="GO:0005874">
    <property type="term" value="C:microtubule"/>
    <property type="evidence" value="ECO:0007669"/>
    <property type="project" value="UniProtKB-KW"/>
</dbReference>
<evidence type="ECO:0000256" key="2">
    <source>
        <dbReference type="ARBA" id="ARBA00022741"/>
    </source>
</evidence>
<dbReference type="Proteomes" id="UP001054889">
    <property type="component" value="Unassembled WGS sequence"/>
</dbReference>
<name>A0AAV5FEY7_ELECO</name>
<evidence type="ECO:0000256" key="3">
    <source>
        <dbReference type="ARBA" id="ARBA00022840"/>
    </source>
</evidence>
<gene>
    <name evidence="8" type="primary">gb21809</name>
    <name evidence="8" type="ORF">PR202_gb21809</name>
</gene>
<keyword evidence="4 6" id="KW-0175">Coiled coil</keyword>
<feature type="compositionally biased region" description="Basic and acidic residues" evidence="7">
    <location>
        <begin position="751"/>
        <end position="769"/>
    </location>
</feature>
<dbReference type="PANTHER" id="PTHR37739:SF19">
    <property type="entry name" value="KINESIN-LIKE PROTEIN KIN-12E"/>
    <property type="match status" value="1"/>
</dbReference>
<protein>
    <submittedName>
        <fullName evidence="8">Uncharacterized protein</fullName>
    </submittedName>
</protein>
<reference evidence="8" key="2">
    <citation type="submission" date="2021-12" db="EMBL/GenBank/DDBJ databases">
        <title>Resequencing data analysis of finger millet.</title>
        <authorList>
            <person name="Hatakeyama M."/>
            <person name="Aluri S."/>
            <person name="Balachadran M.T."/>
            <person name="Sivarajan S.R."/>
            <person name="Poveda L."/>
            <person name="Shimizu-Inatsugi R."/>
            <person name="Schlapbach R."/>
            <person name="Sreeman S.M."/>
            <person name="Shimizu K.K."/>
        </authorList>
    </citation>
    <scope>NUCLEOTIDE SEQUENCE</scope>
</reference>
<feature type="coiled-coil region" evidence="6">
    <location>
        <begin position="879"/>
        <end position="948"/>
    </location>
</feature>
<evidence type="ECO:0000313" key="9">
    <source>
        <dbReference type="Proteomes" id="UP001054889"/>
    </source>
</evidence>
<evidence type="ECO:0000313" key="8">
    <source>
        <dbReference type="EMBL" id="GJN33233.1"/>
    </source>
</evidence>
<dbReference type="EMBL" id="BQKI01000084">
    <property type="protein sequence ID" value="GJN33233.1"/>
    <property type="molecule type" value="Genomic_DNA"/>
</dbReference>
<dbReference type="InterPro" id="IPR044986">
    <property type="entry name" value="KIF15/KIN-12"/>
</dbReference>
<dbReference type="GO" id="GO:0005524">
    <property type="term" value="F:ATP binding"/>
    <property type="evidence" value="ECO:0007669"/>
    <property type="project" value="UniProtKB-KW"/>
</dbReference>
<sequence>MMKEAELMITALLKANEELKFERDDCRKAVDLLSSEKASLTDELKELEASSSCTSQRYEKLHQQMHDCVAEMSKLAALIRGLFQQIQRVTTTELFTLCSEIIKFGQDLKRCISDSRSYLVNMVSLVEEKGRSSAEQFHHLNSNACGFTCQQVVECSCHLDDRKADISETARIIQDITSTNHMVDMAEEGKEMPNSSADLTGSNKITMHEMTVVNNIVSSIVQQWDIFVNKVSSINNARTYPSASCDERSMSPVAALEKLGSVQICFAAPLQCEGNMEDHQRDQDIERLKDHVAQIIMPLLTFMNNIVTIGNGQEKMLRNCHQGTVNVNQLIAFLNKMSNNLISVIDLFDSMVLSGQEDFQTTPLLSNIIHEISNIEKKVIMLQNIKLNNDNCPAHNTADYASLRKEFDRKSNIAEGLSFDLKLLQESTSNAKDMKDKANEISIALSNLQKDLEMKNSAIDNLLKKQKALEQELAENGAGLIILRSELEQSHSLSSVLFKENKELRVMLEEETLKNSETKVLLEDKVRVIEGLESQILLLNCSEVGQLMSDVEELNNNLKIMSSARGNLQAEILQLRDKLEMAMALAEENEATAIEARQTAETSKIYAEEKEEEVKILERSVEELEATITVLEEEVCNLKEEVRNYQLHKQSEAEYQAVQDILCLENASENDAHKEKCQDECHLEKRLHAEVIAHNVKKRIEGLKLEAKRKDEEIRQYKEHIAELVLHSEAQSLLFQEKYQEMEHMVSKQKFGPHESSSETVHAKVEKPTGRARGSGSPFRCISNIMQQMSSEKDQEIFVARQRIEELEGLLSSKQKEICLLTSRLAAVDTMTHDIIRELLGVKLDMTNYANLVDQEELHKLFIASQQQIEQSKLKDAELEVLKEQLGRLILERDSLLDDMDQRKTDLLESQLLVEELEQREQMLEAQIEMLQMEKDNLQQKVVEMDETIALIIRSNQSNSTLQMDDNRHTGSSEFSRRLAQSDMLLSQARHEHHRSHANRSSRTHHHRGRHQ</sequence>
<feature type="coiled-coil region" evidence="6">
    <location>
        <begin position="2"/>
        <end position="50"/>
    </location>
</feature>
<accession>A0AAV5FEY7</accession>
<keyword evidence="5" id="KW-0505">Motor protein</keyword>
<feature type="coiled-coil region" evidence="6">
    <location>
        <begin position="431"/>
        <end position="472"/>
    </location>
</feature>
<feature type="region of interest" description="Disordered" evidence="7">
    <location>
        <begin position="988"/>
        <end position="1012"/>
    </location>
</feature>
<keyword evidence="1" id="KW-0493">Microtubule</keyword>
<organism evidence="8 9">
    <name type="scientific">Eleusine coracana subsp. coracana</name>
    <dbReference type="NCBI Taxonomy" id="191504"/>
    <lineage>
        <taxon>Eukaryota</taxon>
        <taxon>Viridiplantae</taxon>
        <taxon>Streptophyta</taxon>
        <taxon>Embryophyta</taxon>
        <taxon>Tracheophyta</taxon>
        <taxon>Spermatophyta</taxon>
        <taxon>Magnoliopsida</taxon>
        <taxon>Liliopsida</taxon>
        <taxon>Poales</taxon>
        <taxon>Poaceae</taxon>
        <taxon>PACMAD clade</taxon>
        <taxon>Chloridoideae</taxon>
        <taxon>Cynodonteae</taxon>
        <taxon>Eleusininae</taxon>
        <taxon>Eleusine</taxon>
    </lineage>
</organism>
<comment type="caution">
    <text evidence="8">The sequence shown here is derived from an EMBL/GenBank/DDBJ whole genome shotgun (WGS) entry which is preliminary data.</text>
</comment>
<keyword evidence="9" id="KW-1185">Reference proteome</keyword>
<proteinExistence type="predicted"/>
<keyword evidence="3" id="KW-0067">ATP-binding</keyword>
<keyword evidence="2" id="KW-0547">Nucleotide-binding</keyword>
<evidence type="ECO:0000256" key="4">
    <source>
        <dbReference type="ARBA" id="ARBA00023054"/>
    </source>
</evidence>
<feature type="compositionally biased region" description="Basic residues" evidence="7">
    <location>
        <begin position="991"/>
        <end position="1012"/>
    </location>
</feature>
<feature type="coiled-coil region" evidence="6">
    <location>
        <begin position="693"/>
        <end position="720"/>
    </location>
</feature>
<reference evidence="8" key="1">
    <citation type="journal article" date="2018" name="DNA Res.">
        <title>Multiple hybrid de novo genome assembly of finger millet, an orphan allotetraploid crop.</title>
        <authorList>
            <person name="Hatakeyama M."/>
            <person name="Aluri S."/>
            <person name="Balachadran M.T."/>
            <person name="Sivarajan S.R."/>
            <person name="Patrignani A."/>
            <person name="Gruter S."/>
            <person name="Poveda L."/>
            <person name="Shimizu-Inatsugi R."/>
            <person name="Baeten J."/>
            <person name="Francoijs K.J."/>
            <person name="Nataraja K.N."/>
            <person name="Reddy Y.A.N."/>
            <person name="Phadnis S."/>
            <person name="Ravikumar R.L."/>
            <person name="Schlapbach R."/>
            <person name="Sreeman S.M."/>
            <person name="Shimizu K.K."/>
        </authorList>
    </citation>
    <scope>NUCLEOTIDE SEQUENCE</scope>
</reference>
<evidence type="ECO:0000256" key="6">
    <source>
        <dbReference type="SAM" id="Coils"/>
    </source>
</evidence>
<evidence type="ECO:0000256" key="1">
    <source>
        <dbReference type="ARBA" id="ARBA00022701"/>
    </source>
</evidence>
<dbReference type="PANTHER" id="PTHR37739">
    <property type="entry name" value="KINESIN-LIKE PROTEIN KIN-12D"/>
    <property type="match status" value="1"/>
</dbReference>
<evidence type="ECO:0000256" key="5">
    <source>
        <dbReference type="ARBA" id="ARBA00023175"/>
    </source>
</evidence>
<dbReference type="AlphaFoldDB" id="A0AAV5FEY7"/>
<dbReference type="Gene3D" id="1.20.5.170">
    <property type="match status" value="1"/>
</dbReference>
<feature type="region of interest" description="Disordered" evidence="7">
    <location>
        <begin position="751"/>
        <end position="777"/>
    </location>
</feature>
<feature type="coiled-coil region" evidence="6">
    <location>
        <begin position="551"/>
        <end position="641"/>
    </location>
</feature>